<dbReference type="InterPro" id="IPR002035">
    <property type="entry name" value="VWF_A"/>
</dbReference>
<dbReference type="InterPro" id="IPR036465">
    <property type="entry name" value="vWFA_dom_sf"/>
</dbReference>
<gene>
    <name evidence="3" type="ORF">GXP67_07795</name>
</gene>
<proteinExistence type="predicted"/>
<keyword evidence="1" id="KW-0732">Signal</keyword>
<evidence type="ECO:0000259" key="2">
    <source>
        <dbReference type="PROSITE" id="PS50234"/>
    </source>
</evidence>
<feature type="signal peptide" evidence="1">
    <location>
        <begin position="1"/>
        <end position="19"/>
    </location>
</feature>
<evidence type="ECO:0000313" key="4">
    <source>
        <dbReference type="Proteomes" id="UP000480178"/>
    </source>
</evidence>
<name>A0A6C0GFH5_9BACT</name>
<reference evidence="3 4" key="1">
    <citation type="submission" date="2020-01" db="EMBL/GenBank/DDBJ databases">
        <authorList>
            <person name="Kim M.K."/>
        </authorList>
    </citation>
    <scope>NUCLEOTIDE SEQUENCE [LARGE SCALE GENOMIC DNA]</scope>
    <source>
        <strain evidence="3 4">172606-1</strain>
    </source>
</reference>
<organism evidence="3 4">
    <name type="scientific">Rhodocytophaga rosea</name>
    <dbReference type="NCBI Taxonomy" id="2704465"/>
    <lineage>
        <taxon>Bacteria</taxon>
        <taxon>Pseudomonadati</taxon>
        <taxon>Bacteroidota</taxon>
        <taxon>Cytophagia</taxon>
        <taxon>Cytophagales</taxon>
        <taxon>Rhodocytophagaceae</taxon>
        <taxon>Rhodocytophaga</taxon>
    </lineage>
</organism>
<dbReference type="InterPro" id="IPR049360">
    <property type="entry name" value="T6SS_TssR-like_VWA"/>
</dbReference>
<dbReference type="AlphaFoldDB" id="A0A6C0GFH5"/>
<dbReference type="Pfam" id="PF20782">
    <property type="entry name" value="TssR_VWA"/>
    <property type="match status" value="1"/>
</dbReference>
<accession>A0A6C0GFH5</accession>
<dbReference type="KEGG" id="rhoz:GXP67_07795"/>
<sequence length="394" mass="45120">MRKLYFRSLFVLLAFLCIACTEEEETRPTDLENRAKREIIFSRADSLTQHSTTGVPIAAEWNDLAHWDFWTALLQKQDWTARQTSWKLFPAEKYILVLTDLTGNRIWDAQVTIEDLQGNTLAEGRTDNFGKCILFPSLAYKTIRKTVEYQVKVIYDEQIYYVGKVSSQNPVLYKKINATRKQSNGMDIVFVVDANHMDAETDYLKEELPNILKQVKSESDHQSVRVGGVVYQRQSKTDMIYSFPLNSDVKKMEDLLSWQQSTVDTEFPETLTETLSKAVLSQKWNQKASARLLFLLMDASSQQAGKNSNRLQQMIKTAAKKGIRIIPITSSHIDLDTEFMVRSMAVTTNGTSVFIQNHQPSFNGRPTEPTIGEFRAEPLPSLLTRIILQYSHVQ</sequence>
<feature type="domain" description="VWFA" evidence="2">
    <location>
        <begin position="187"/>
        <end position="386"/>
    </location>
</feature>
<dbReference type="EMBL" id="CP048222">
    <property type="protein sequence ID" value="QHT66564.1"/>
    <property type="molecule type" value="Genomic_DNA"/>
</dbReference>
<evidence type="ECO:0000313" key="3">
    <source>
        <dbReference type="EMBL" id="QHT66564.1"/>
    </source>
</evidence>
<protein>
    <submittedName>
        <fullName evidence="3">VWA domain-containing protein</fullName>
    </submittedName>
</protein>
<dbReference type="PROSITE" id="PS50234">
    <property type="entry name" value="VWFA"/>
    <property type="match status" value="1"/>
</dbReference>
<dbReference type="Gene3D" id="3.40.50.410">
    <property type="entry name" value="von Willebrand factor, type A domain"/>
    <property type="match status" value="1"/>
</dbReference>
<dbReference type="RefSeq" id="WP_162442618.1">
    <property type="nucleotide sequence ID" value="NZ_CP048222.1"/>
</dbReference>
<dbReference type="SUPFAM" id="SSF53300">
    <property type="entry name" value="vWA-like"/>
    <property type="match status" value="1"/>
</dbReference>
<dbReference type="Proteomes" id="UP000480178">
    <property type="component" value="Chromosome"/>
</dbReference>
<feature type="chain" id="PRO_5025563209" evidence="1">
    <location>
        <begin position="20"/>
        <end position="394"/>
    </location>
</feature>
<evidence type="ECO:0000256" key="1">
    <source>
        <dbReference type="SAM" id="SignalP"/>
    </source>
</evidence>
<keyword evidence="4" id="KW-1185">Reference proteome</keyword>